<dbReference type="PANTHER" id="PTHR30055">
    <property type="entry name" value="HTH-TYPE TRANSCRIPTIONAL REGULATOR RUTR"/>
    <property type="match status" value="1"/>
</dbReference>
<dbReference type="InterPro" id="IPR050109">
    <property type="entry name" value="HTH-type_TetR-like_transc_reg"/>
</dbReference>
<evidence type="ECO:0000313" key="7">
    <source>
        <dbReference type="Proteomes" id="UP000272503"/>
    </source>
</evidence>
<feature type="DNA-binding region" description="H-T-H motif" evidence="4">
    <location>
        <begin position="26"/>
        <end position="45"/>
    </location>
</feature>
<dbReference type="Pfam" id="PF00440">
    <property type="entry name" value="TetR_N"/>
    <property type="match status" value="1"/>
</dbReference>
<evidence type="ECO:0000313" key="6">
    <source>
        <dbReference type="EMBL" id="RLP74322.1"/>
    </source>
</evidence>
<comment type="caution">
    <text evidence="6">The sequence shown here is derived from an EMBL/GenBank/DDBJ whole genome shotgun (WGS) entry which is preliminary data.</text>
</comment>
<dbReference type="GO" id="GO:0000976">
    <property type="term" value="F:transcription cis-regulatory region binding"/>
    <property type="evidence" value="ECO:0007669"/>
    <property type="project" value="TreeGrafter"/>
</dbReference>
<dbReference type="PRINTS" id="PR00455">
    <property type="entry name" value="HTHTETR"/>
</dbReference>
<gene>
    <name evidence="6" type="ORF">D9V32_13295</name>
</gene>
<keyword evidence="1" id="KW-0805">Transcription regulation</keyword>
<dbReference type="PANTHER" id="PTHR30055:SF234">
    <property type="entry name" value="HTH-TYPE TRANSCRIPTIONAL REGULATOR BETI"/>
    <property type="match status" value="1"/>
</dbReference>
<dbReference type="InterPro" id="IPR001647">
    <property type="entry name" value="HTH_TetR"/>
</dbReference>
<dbReference type="RefSeq" id="WP_121649403.1">
    <property type="nucleotide sequence ID" value="NZ_RCUX01000011.1"/>
</dbReference>
<dbReference type="OrthoDB" id="9806334at2"/>
<keyword evidence="2 4" id="KW-0238">DNA-binding</keyword>
<dbReference type="InterPro" id="IPR041479">
    <property type="entry name" value="TetR_CgmR_C"/>
</dbReference>
<proteinExistence type="predicted"/>
<evidence type="ECO:0000256" key="4">
    <source>
        <dbReference type="PROSITE-ProRule" id="PRU00335"/>
    </source>
</evidence>
<dbReference type="Proteomes" id="UP000272503">
    <property type="component" value="Unassembled WGS sequence"/>
</dbReference>
<dbReference type="EMBL" id="RCUX01000011">
    <property type="protein sequence ID" value="RLP74322.1"/>
    <property type="molecule type" value="Genomic_DNA"/>
</dbReference>
<dbReference type="InterPro" id="IPR009057">
    <property type="entry name" value="Homeodomain-like_sf"/>
</dbReference>
<reference evidence="6 7" key="1">
    <citation type="submission" date="2018-10" db="EMBL/GenBank/DDBJ databases">
        <authorList>
            <person name="Li J."/>
        </authorList>
    </citation>
    <scope>NUCLEOTIDE SEQUENCE [LARGE SCALE GENOMIC DNA]</scope>
    <source>
        <strain evidence="6 7">IF 016277</strain>
    </source>
</reference>
<dbReference type="InterPro" id="IPR036271">
    <property type="entry name" value="Tet_transcr_reg_TetR-rel_C_sf"/>
</dbReference>
<protein>
    <submittedName>
        <fullName evidence="6">TetR/AcrR family transcriptional regulator</fullName>
    </submittedName>
</protein>
<keyword evidence="3" id="KW-0804">Transcription</keyword>
<feature type="domain" description="HTH tetR-type" evidence="5">
    <location>
        <begin position="3"/>
        <end position="63"/>
    </location>
</feature>
<accession>A0A3L7A4U7</accession>
<evidence type="ECO:0000256" key="1">
    <source>
        <dbReference type="ARBA" id="ARBA00023015"/>
    </source>
</evidence>
<dbReference type="GO" id="GO:0003700">
    <property type="term" value="F:DNA-binding transcription factor activity"/>
    <property type="evidence" value="ECO:0007669"/>
    <property type="project" value="TreeGrafter"/>
</dbReference>
<dbReference type="SUPFAM" id="SSF48498">
    <property type="entry name" value="Tetracyclin repressor-like, C-terminal domain"/>
    <property type="match status" value="1"/>
</dbReference>
<evidence type="ECO:0000256" key="2">
    <source>
        <dbReference type="ARBA" id="ARBA00023125"/>
    </source>
</evidence>
<evidence type="ECO:0000256" key="3">
    <source>
        <dbReference type="ARBA" id="ARBA00023163"/>
    </source>
</evidence>
<keyword evidence="7" id="KW-1185">Reference proteome</keyword>
<sequence length="183" mass="19752">MRPSNREKILSAAYGVVEREGVSAVTFEAVSAASGISRGGLLYHFRSKEELLLALHEYLAQRWEERLIEALGRAPEEATADEKIAAYARVSARSASGPELLLILESSIHSELRRPWSAVLAEWTPNLAGVSPEDPVALDRLLAVLAANGLWASEAISDVRIPAELRGALAERISGMLESPSAP</sequence>
<dbReference type="Gene3D" id="1.10.357.10">
    <property type="entry name" value="Tetracycline Repressor, domain 2"/>
    <property type="match status" value="1"/>
</dbReference>
<name>A0A3L7A4U7_9MICO</name>
<dbReference type="AlphaFoldDB" id="A0A3L7A4U7"/>
<dbReference type="PROSITE" id="PS50977">
    <property type="entry name" value="HTH_TETR_2"/>
    <property type="match status" value="1"/>
</dbReference>
<organism evidence="6 7">
    <name type="scientific">Mycetocola tolaasinivorans</name>
    <dbReference type="NCBI Taxonomy" id="76635"/>
    <lineage>
        <taxon>Bacteria</taxon>
        <taxon>Bacillati</taxon>
        <taxon>Actinomycetota</taxon>
        <taxon>Actinomycetes</taxon>
        <taxon>Micrococcales</taxon>
        <taxon>Microbacteriaceae</taxon>
        <taxon>Mycetocola</taxon>
    </lineage>
</organism>
<evidence type="ECO:0000259" key="5">
    <source>
        <dbReference type="PROSITE" id="PS50977"/>
    </source>
</evidence>
<dbReference type="Pfam" id="PF17937">
    <property type="entry name" value="TetR_C_28"/>
    <property type="match status" value="1"/>
</dbReference>
<dbReference type="SUPFAM" id="SSF46689">
    <property type="entry name" value="Homeodomain-like"/>
    <property type="match status" value="1"/>
</dbReference>